<accession>A0A9P7ZF43</accession>
<keyword evidence="3" id="KW-1185">Reference proteome</keyword>
<sequence>MLRKKMQQSDPCIVEEKAIMPDSQSFVHQSSNLPISNVVEGYTRRFFGIVLILFARTLLSNLTLARLLYPPKLAQCLYLRLTNSHSINEHRKMSILRTFRRLYVVGMAMACAWMWWLLRLLLARTARFVLLVLSLYSATSTAPLIRPWQGIALSMAASVMGSRAILWLLGSSIFINVYREAVGYKGHFGWKFGQD</sequence>
<dbReference type="AlphaFoldDB" id="A0A9P7ZF43"/>
<evidence type="ECO:0000256" key="1">
    <source>
        <dbReference type="SAM" id="Phobius"/>
    </source>
</evidence>
<feature type="transmembrane region" description="Helical" evidence="1">
    <location>
        <begin position="151"/>
        <end position="178"/>
    </location>
</feature>
<evidence type="ECO:0000313" key="2">
    <source>
        <dbReference type="EMBL" id="KAG9250672.1"/>
    </source>
</evidence>
<name>A0A9P7ZF43_9HYPO</name>
<dbReference type="Proteomes" id="UP000887229">
    <property type="component" value="Unassembled WGS sequence"/>
</dbReference>
<reference evidence="2" key="1">
    <citation type="journal article" date="2021" name="IMA Fungus">
        <title>Genomic characterization of three marine fungi, including Emericellopsis atlantica sp. nov. with signatures of a generalist lifestyle and marine biomass degradation.</title>
        <authorList>
            <person name="Hagestad O.C."/>
            <person name="Hou L."/>
            <person name="Andersen J.H."/>
            <person name="Hansen E.H."/>
            <person name="Altermark B."/>
            <person name="Li C."/>
            <person name="Kuhnert E."/>
            <person name="Cox R.J."/>
            <person name="Crous P.W."/>
            <person name="Spatafora J.W."/>
            <person name="Lail K."/>
            <person name="Amirebrahimi M."/>
            <person name="Lipzen A."/>
            <person name="Pangilinan J."/>
            <person name="Andreopoulos W."/>
            <person name="Hayes R.D."/>
            <person name="Ng V."/>
            <person name="Grigoriev I.V."/>
            <person name="Jackson S.A."/>
            <person name="Sutton T.D.S."/>
            <person name="Dobson A.D.W."/>
            <person name="Rama T."/>
        </authorList>
    </citation>
    <scope>NUCLEOTIDE SEQUENCE</scope>
    <source>
        <strain evidence="2">TS7</strain>
    </source>
</reference>
<proteinExistence type="predicted"/>
<gene>
    <name evidence="2" type="ORF">F5Z01DRAFT_665663</name>
</gene>
<feature type="transmembrane region" description="Helical" evidence="1">
    <location>
        <begin position="46"/>
        <end position="69"/>
    </location>
</feature>
<dbReference type="EMBL" id="MU251275">
    <property type="protein sequence ID" value="KAG9250672.1"/>
    <property type="molecule type" value="Genomic_DNA"/>
</dbReference>
<keyword evidence="1" id="KW-0812">Transmembrane</keyword>
<dbReference type="GeneID" id="70295073"/>
<keyword evidence="1" id="KW-0472">Membrane</keyword>
<feature type="transmembrane region" description="Helical" evidence="1">
    <location>
        <begin position="102"/>
        <end position="121"/>
    </location>
</feature>
<comment type="caution">
    <text evidence="2">The sequence shown here is derived from an EMBL/GenBank/DDBJ whole genome shotgun (WGS) entry which is preliminary data.</text>
</comment>
<feature type="transmembrane region" description="Helical" evidence="1">
    <location>
        <begin position="128"/>
        <end position="145"/>
    </location>
</feature>
<evidence type="ECO:0000313" key="3">
    <source>
        <dbReference type="Proteomes" id="UP000887229"/>
    </source>
</evidence>
<organism evidence="2 3">
    <name type="scientific">Emericellopsis atlantica</name>
    <dbReference type="NCBI Taxonomy" id="2614577"/>
    <lineage>
        <taxon>Eukaryota</taxon>
        <taxon>Fungi</taxon>
        <taxon>Dikarya</taxon>
        <taxon>Ascomycota</taxon>
        <taxon>Pezizomycotina</taxon>
        <taxon>Sordariomycetes</taxon>
        <taxon>Hypocreomycetidae</taxon>
        <taxon>Hypocreales</taxon>
        <taxon>Bionectriaceae</taxon>
        <taxon>Emericellopsis</taxon>
    </lineage>
</organism>
<protein>
    <submittedName>
        <fullName evidence="2">Uncharacterized protein</fullName>
    </submittedName>
</protein>
<keyword evidence="1" id="KW-1133">Transmembrane helix</keyword>
<dbReference type="RefSeq" id="XP_046114596.1">
    <property type="nucleotide sequence ID" value="XM_046264170.1"/>
</dbReference>